<dbReference type="PANTHER" id="PTHR32097">
    <property type="entry name" value="CAMP-BINDING PROTEIN 1-RELATED"/>
    <property type="match status" value="1"/>
</dbReference>
<feature type="compositionally biased region" description="Pro residues" evidence="2">
    <location>
        <begin position="178"/>
        <end position="201"/>
    </location>
</feature>
<evidence type="ECO:0000256" key="1">
    <source>
        <dbReference type="ARBA" id="ARBA00022686"/>
    </source>
</evidence>
<dbReference type="Pfam" id="PF02342">
    <property type="entry name" value="TerD"/>
    <property type="match status" value="1"/>
</dbReference>
<dbReference type="InterPro" id="IPR003325">
    <property type="entry name" value="TerD"/>
</dbReference>
<protein>
    <submittedName>
        <fullName evidence="4">Tellurium resistance protein</fullName>
    </submittedName>
</protein>
<name>A0ABX0LRA0_9BURK</name>
<dbReference type="InterPro" id="IPR051324">
    <property type="entry name" value="Stress/Tellurium_Resist"/>
</dbReference>
<evidence type="ECO:0000256" key="2">
    <source>
        <dbReference type="SAM" id="MobiDB-lite"/>
    </source>
</evidence>
<keyword evidence="1" id="KW-0778">Tellurium resistance</keyword>
<dbReference type="Gene3D" id="2.60.60.30">
    <property type="entry name" value="sav2460 like domains"/>
    <property type="match status" value="1"/>
</dbReference>
<accession>A0ABX0LRA0</accession>
<keyword evidence="5" id="KW-1185">Reference proteome</keyword>
<dbReference type="EMBL" id="VUYU01000018">
    <property type="protein sequence ID" value="NHZ36519.1"/>
    <property type="molecule type" value="Genomic_DNA"/>
</dbReference>
<organism evidence="4 5">
    <name type="scientific">Massilia rubra</name>
    <dbReference type="NCBI Taxonomy" id="2607910"/>
    <lineage>
        <taxon>Bacteria</taxon>
        <taxon>Pseudomonadati</taxon>
        <taxon>Pseudomonadota</taxon>
        <taxon>Betaproteobacteria</taxon>
        <taxon>Burkholderiales</taxon>
        <taxon>Oxalobacteraceae</taxon>
        <taxon>Telluria group</taxon>
        <taxon>Massilia</taxon>
    </lineage>
</organism>
<reference evidence="4 5" key="1">
    <citation type="submission" date="2019-09" db="EMBL/GenBank/DDBJ databases">
        <title>Taxonomy of Antarctic Massilia spp.: description of Massilia rubra sp. nov., Massilia aquatica sp. nov., Massilia mucilaginosa sp. nov., Massilia frigida sp. nov. isolated from streams, lakes and regoliths.</title>
        <authorList>
            <person name="Holochova P."/>
            <person name="Sedlacek I."/>
            <person name="Kralova S."/>
            <person name="Maslanova I."/>
            <person name="Busse H.-J."/>
            <person name="Stankova E."/>
            <person name="Vrbovska V."/>
            <person name="Kovarovic V."/>
            <person name="Bartak M."/>
            <person name="Svec P."/>
            <person name="Pantucek R."/>
        </authorList>
    </citation>
    <scope>NUCLEOTIDE SEQUENCE [LARGE SCALE GENOMIC DNA]</scope>
    <source>
        <strain evidence="4 5">CCM 8692</strain>
    </source>
</reference>
<evidence type="ECO:0000313" key="5">
    <source>
        <dbReference type="Proteomes" id="UP000785613"/>
    </source>
</evidence>
<gene>
    <name evidence="4" type="ORF">F0185_23425</name>
</gene>
<dbReference type="Proteomes" id="UP000785613">
    <property type="component" value="Unassembled WGS sequence"/>
</dbReference>
<evidence type="ECO:0000259" key="3">
    <source>
        <dbReference type="Pfam" id="PF02342"/>
    </source>
</evidence>
<dbReference type="CDD" id="cd06974">
    <property type="entry name" value="TerD_like"/>
    <property type="match status" value="2"/>
</dbReference>
<dbReference type="PIRSF" id="PIRSF037118">
    <property type="entry name" value="Tellurite_resistance_TerA"/>
    <property type="match status" value="1"/>
</dbReference>
<dbReference type="PANTHER" id="PTHR32097:SF3">
    <property type="entry name" value="TELLURITE RESISTANCE PROTEIN"/>
    <property type="match status" value="1"/>
</dbReference>
<feature type="region of interest" description="Disordered" evidence="2">
    <location>
        <begin position="168"/>
        <end position="207"/>
    </location>
</feature>
<feature type="domain" description="TerD" evidence="3">
    <location>
        <begin position="28"/>
        <end position="164"/>
    </location>
</feature>
<dbReference type="InterPro" id="IPR017115">
    <property type="entry name" value="Tellurite_resistance_TerA"/>
</dbReference>
<comment type="caution">
    <text evidence="4">The sequence shown here is derived from an EMBL/GenBank/DDBJ whole genome shotgun (WGS) entry which is preliminary data.</text>
</comment>
<evidence type="ECO:0000313" key="4">
    <source>
        <dbReference type="EMBL" id="NHZ36519.1"/>
    </source>
</evidence>
<sequence>MTHFSRGQKGKLADLGLTAPFTVMVDIDTAGMVVDISCFGLDGSDKLSDERYMVFYNQLASPANEIKMTLAGRAASFAVNLDALPASIAKLVFVAAIDGNGTMRSVGASSIKLGDSVQFPWSGADFQDEKAVIVGEIYRKEGIWRFGAVGQGFNGGLSALLKHFGGTEAAPGASPSAAPTPPAAVPIPASAPPPPAPPPQKPVSLSKVTLDKRGDKVSLDKRGGSGGFGRIHVNLNWNRGAPAAAAPKQGFLARLTGAANANKGIDLDLGCMYELADGRPGLVQALGNAWGDFDRPPYMRLAADDRTGQATDGENLTINGDHFNDMKRALIFAFIYDGAPNWAATDGVVTINMPDQAPIEVRLDQGGNQMMCAIAMIENRGGSMQVTKLAEYFSQVGRQSAHELMDRRFGFGLRWATGSKD</sequence>
<dbReference type="RefSeq" id="WP_167228602.1">
    <property type="nucleotide sequence ID" value="NZ_VUYU01000018.1"/>
</dbReference>
<proteinExistence type="predicted"/>